<reference evidence="3 4" key="1">
    <citation type="submission" date="2018-06" db="EMBL/GenBank/DDBJ databases">
        <title>Genomic Encyclopedia of Type Strains, Phase IV (KMG-IV): sequencing the most valuable type-strain genomes for metagenomic binning, comparative biology and taxonomic classification.</title>
        <authorList>
            <person name="Goeker M."/>
        </authorList>
    </citation>
    <scope>NUCLEOTIDE SEQUENCE [LARGE SCALE GENOMIC DNA]</scope>
    <source>
        <strain evidence="3 4">DSM 24875</strain>
    </source>
</reference>
<evidence type="ECO:0000313" key="4">
    <source>
        <dbReference type="Proteomes" id="UP000253529"/>
    </source>
</evidence>
<dbReference type="InterPro" id="IPR036938">
    <property type="entry name" value="PAP2/HPO_sf"/>
</dbReference>
<dbReference type="EMBL" id="QNRK01000009">
    <property type="protein sequence ID" value="RBP14440.1"/>
    <property type="molecule type" value="Genomic_DNA"/>
</dbReference>
<gene>
    <name evidence="3" type="ORF">DFR50_109194</name>
</gene>
<evidence type="ECO:0000256" key="1">
    <source>
        <dbReference type="SAM" id="Phobius"/>
    </source>
</evidence>
<dbReference type="OrthoDB" id="9813524at2"/>
<name>A0A366FKD6_9HYPH</name>
<dbReference type="Pfam" id="PF01569">
    <property type="entry name" value="PAP2"/>
    <property type="match status" value="1"/>
</dbReference>
<dbReference type="SUPFAM" id="SSF48317">
    <property type="entry name" value="Acid phosphatase/Vanadium-dependent haloperoxidase"/>
    <property type="match status" value="1"/>
</dbReference>
<dbReference type="CDD" id="cd03396">
    <property type="entry name" value="PAP2_like_6"/>
    <property type="match status" value="1"/>
</dbReference>
<keyword evidence="1" id="KW-0472">Membrane</keyword>
<keyword evidence="1" id="KW-1133">Transmembrane helix</keyword>
<evidence type="ECO:0000313" key="3">
    <source>
        <dbReference type="EMBL" id="RBP14440.1"/>
    </source>
</evidence>
<accession>A0A366FKD6</accession>
<organism evidence="3 4">
    <name type="scientific">Roseiarcus fermentans</name>
    <dbReference type="NCBI Taxonomy" id="1473586"/>
    <lineage>
        <taxon>Bacteria</taxon>
        <taxon>Pseudomonadati</taxon>
        <taxon>Pseudomonadota</taxon>
        <taxon>Alphaproteobacteria</taxon>
        <taxon>Hyphomicrobiales</taxon>
        <taxon>Roseiarcaceae</taxon>
        <taxon>Roseiarcus</taxon>
    </lineage>
</organism>
<feature type="transmembrane region" description="Helical" evidence="1">
    <location>
        <begin position="84"/>
        <end position="104"/>
    </location>
</feature>
<sequence length="248" mass="26568">MKPFFVYVGLAALTLVVFALRPDLDLAVSHVFYDHGGFLGRAAPEQLARKILGDAWAVVLLLYAALWLMKRLGRWRGWAPTGRAMIFLLATIAIGPGLVVNLSLKDHWHRPRPVNTQDFNGTAEFKPWYESDGACRKNCSFVSGEASTGFWMVAPAMALPPPARGPAIVAAFVFGVATSLLRLAFGGHYLSDVLLGGLVTLIVIELARMLIWPRGRNPAGPEPAAPRGGGTAAELVGAALAARKAEGT</sequence>
<protein>
    <submittedName>
        <fullName evidence="3">Membrane-associated PAP2 superfamily phosphatase</fullName>
    </submittedName>
</protein>
<dbReference type="Gene3D" id="1.20.144.10">
    <property type="entry name" value="Phosphatidic acid phosphatase type 2/haloperoxidase"/>
    <property type="match status" value="1"/>
</dbReference>
<dbReference type="SMART" id="SM00014">
    <property type="entry name" value="acidPPc"/>
    <property type="match status" value="1"/>
</dbReference>
<comment type="caution">
    <text evidence="3">The sequence shown here is derived from an EMBL/GenBank/DDBJ whole genome shotgun (WGS) entry which is preliminary data.</text>
</comment>
<keyword evidence="4" id="KW-1185">Reference proteome</keyword>
<proteinExistence type="predicted"/>
<feature type="transmembrane region" description="Helical" evidence="1">
    <location>
        <begin position="55"/>
        <end position="72"/>
    </location>
</feature>
<evidence type="ECO:0000259" key="2">
    <source>
        <dbReference type="SMART" id="SM00014"/>
    </source>
</evidence>
<feature type="domain" description="Phosphatidic acid phosphatase type 2/haloperoxidase" evidence="2">
    <location>
        <begin position="87"/>
        <end position="208"/>
    </location>
</feature>
<feature type="transmembrane region" description="Helical" evidence="1">
    <location>
        <begin position="192"/>
        <end position="211"/>
    </location>
</feature>
<keyword evidence="1" id="KW-0812">Transmembrane</keyword>
<dbReference type="Proteomes" id="UP000253529">
    <property type="component" value="Unassembled WGS sequence"/>
</dbReference>
<dbReference type="InterPro" id="IPR000326">
    <property type="entry name" value="PAP2/HPO"/>
</dbReference>
<dbReference type="RefSeq" id="WP_113889113.1">
    <property type="nucleotide sequence ID" value="NZ_QNRK01000009.1"/>
</dbReference>
<feature type="transmembrane region" description="Helical" evidence="1">
    <location>
        <begin position="167"/>
        <end position="185"/>
    </location>
</feature>
<dbReference type="AlphaFoldDB" id="A0A366FKD6"/>